<name>A0A8E0VGN1_9TREM</name>
<dbReference type="Proteomes" id="UP000728185">
    <property type="component" value="Unassembled WGS sequence"/>
</dbReference>
<accession>A0A8E0VGN1</accession>
<protein>
    <submittedName>
        <fullName evidence="1">Uncharacterized protein</fullName>
    </submittedName>
</protein>
<sequence length="164" mass="18216">MRTAAGKAKLLPSETFVKFHNLFQQNMDLLSSQKNNEKSVQTAKANRPDLVTLLSELVQKFDEVCEKKLTAVVIGTQLTGTLWIMVSTLRGDGHSVKLNKILATWSTVHKQTSGAKSESGFPDNSWGQAKADEFLATEKRKMNVGQMERMSLNKTSGDHMFISV</sequence>
<reference evidence="1" key="1">
    <citation type="submission" date="2019-05" db="EMBL/GenBank/DDBJ databases">
        <title>Annotation for the trematode Fasciolopsis buski.</title>
        <authorList>
            <person name="Choi Y.-J."/>
        </authorList>
    </citation>
    <scope>NUCLEOTIDE SEQUENCE</scope>
    <source>
        <strain evidence="1">HT</strain>
        <tissue evidence="1">Whole worm</tissue>
    </source>
</reference>
<organism evidence="1 2">
    <name type="scientific">Fasciolopsis buskii</name>
    <dbReference type="NCBI Taxonomy" id="27845"/>
    <lineage>
        <taxon>Eukaryota</taxon>
        <taxon>Metazoa</taxon>
        <taxon>Spiralia</taxon>
        <taxon>Lophotrochozoa</taxon>
        <taxon>Platyhelminthes</taxon>
        <taxon>Trematoda</taxon>
        <taxon>Digenea</taxon>
        <taxon>Plagiorchiida</taxon>
        <taxon>Echinostomata</taxon>
        <taxon>Echinostomatoidea</taxon>
        <taxon>Fasciolidae</taxon>
        <taxon>Fasciolopsis</taxon>
    </lineage>
</organism>
<evidence type="ECO:0000313" key="1">
    <source>
        <dbReference type="EMBL" id="KAA0188468.1"/>
    </source>
</evidence>
<evidence type="ECO:0000313" key="2">
    <source>
        <dbReference type="Proteomes" id="UP000728185"/>
    </source>
</evidence>
<comment type="caution">
    <text evidence="1">The sequence shown here is derived from an EMBL/GenBank/DDBJ whole genome shotgun (WGS) entry which is preliminary data.</text>
</comment>
<keyword evidence="2" id="KW-1185">Reference proteome</keyword>
<dbReference type="EMBL" id="LUCM01008400">
    <property type="protein sequence ID" value="KAA0188468.1"/>
    <property type="molecule type" value="Genomic_DNA"/>
</dbReference>
<gene>
    <name evidence="1" type="ORF">FBUS_01765</name>
</gene>
<dbReference type="AlphaFoldDB" id="A0A8E0VGN1"/>
<proteinExistence type="predicted"/>